<evidence type="ECO:0000313" key="2">
    <source>
        <dbReference type="Proteomes" id="UP000601435"/>
    </source>
</evidence>
<name>A0A812U5P4_9DINO</name>
<dbReference type="Proteomes" id="UP000601435">
    <property type="component" value="Unassembled WGS sequence"/>
</dbReference>
<dbReference type="InterPro" id="IPR045114">
    <property type="entry name" value="Csn12-like"/>
</dbReference>
<dbReference type="EMBL" id="CAJNJA010026035">
    <property type="protein sequence ID" value="CAE7553655.1"/>
    <property type="molecule type" value="Genomic_DNA"/>
</dbReference>
<dbReference type="GO" id="GO:0070390">
    <property type="term" value="C:transcription export complex 2"/>
    <property type="evidence" value="ECO:0007669"/>
    <property type="project" value="TreeGrafter"/>
</dbReference>
<evidence type="ECO:0000313" key="1">
    <source>
        <dbReference type="EMBL" id="CAE7553655.1"/>
    </source>
</evidence>
<dbReference type="GO" id="GO:0006368">
    <property type="term" value="P:transcription elongation by RNA polymerase II"/>
    <property type="evidence" value="ECO:0007669"/>
    <property type="project" value="TreeGrafter"/>
</dbReference>
<dbReference type="GO" id="GO:0003723">
    <property type="term" value="F:RNA binding"/>
    <property type="evidence" value="ECO:0007669"/>
    <property type="project" value="InterPro"/>
</dbReference>
<protein>
    <submittedName>
        <fullName evidence="1">PCID2 protein</fullName>
    </submittedName>
</protein>
<feature type="non-terminal residue" evidence="1">
    <location>
        <position position="1"/>
    </location>
</feature>
<proteinExistence type="predicted"/>
<comment type="caution">
    <text evidence="1">The sequence shown here is derived from an EMBL/GenBank/DDBJ whole genome shotgun (WGS) entry which is preliminary data.</text>
</comment>
<keyword evidence="2" id="KW-1185">Reference proteome</keyword>
<sequence length="99" mass="11485">LYLVPCKLRLGVLPTQELLHKYDLDVFFDVVRAIKEGNVQLFTQRMQELSADLIKMGTYLLMMRLKFMVLRNLTKGIFLEVRGRRGSGCNAFSQVEFVL</sequence>
<accession>A0A812U5P4</accession>
<dbReference type="PANTHER" id="PTHR12732:SF0">
    <property type="entry name" value="PCI DOMAIN-CONTAINING PROTEIN 2"/>
    <property type="match status" value="1"/>
</dbReference>
<reference evidence="1" key="1">
    <citation type="submission" date="2021-02" db="EMBL/GenBank/DDBJ databases">
        <authorList>
            <person name="Dougan E. K."/>
            <person name="Rhodes N."/>
            <person name="Thang M."/>
            <person name="Chan C."/>
        </authorList>
    </citation>
    <scope>NUCLEOTIDE SEQUENCE</scope>
</reference>
<dbReference type="AlphaFoldDB" id="A0A812U5P4"/>
<dbReference type="PANTHER" id="PTHR12732">
    <property type="entry name" value="UNCHARACTERIZED PROTEASOME COMPONENT REGION PCI-CONTAINING"/>
    <property type="match status" value="1"/>
</dbReference>
<gene>
    <name evidence="1" type="primary">PCID2</name>
    <name evidence="1" type="ORF">SNEC2469_LOCUS15960</name>
</gene>
<dbReference type="OrthoDB" id="10252687at2759"/>
<dbReference type="GO" id="GO:0003690">
    <property type="term" value="F:double-stranded DNA binding"/>
    <property type="evidence" value="ECO:0007669"/>
    <property type="project" value="InterPro"/>
</dbReference>
<dbReference type="GO" id="GO:0000973">
    <property type="term" value="P:post-transcriptional tethering of RNA polymerase II gene DNA at nuclear periphery"/>
    <property type="evidence" value="ECO:0007669"/>
    <property type="project" value="TreeGrafter"/>
</dbReference>
<organism evidence="1 2">
    <name type="scientific">Symbiodinium necroappetens</name>
    <dbReference type="NCBI Taxonomy" id="1628268"/>
    <lineage>
        <taxon>Eukaryota</taxon>
        <taxon>Sar</taxon>
        <taxon>Alveolata</taxon>
        <taxon>Dinophyceae</taxon>
        <taxon>Suessiales</taxon>
        <taxon>Symbiodiniaceae</taxon>
        <taxon>Symbiodinium</taxon>
    </lineage>
</organism>
<dbReference type="GO" id="GO:0016973">
    <property type="term" value="P:poly(A)+ mRNA export from nucleus"/>
    <property type="evidence" value="ECO:0007669"/>
    <property type="project" value="TreeGrafter"/>
</dbReference>